<protein>
    <submittedName>
        <fullName evidence="1">Uncharacterized protein</fullName>
    </submittedName>
</protein>
<name>A0ABV1RS18_9BACT</name>
<comment type="caution">
    <text evidence="1">The sequence shown here is derived from an EMBL/GenBank/DDBJ whole genome shotgun (WGS) entry which is preliminary data.</text>
</comment>
<dbReference type="RefSeq" id="WP_350411563.1">
    <property type="nucleotide sequence ID" value="NZ_JBEOKT010000004.1"/>
</dbReference>
<dbReference type="Proteomes" id="UP001476807">
    <property type="component" value="Unassembled WGS sequence"/>
</dbReference>
<dbReference type="EMBL" id="JBEOKT010000004">
    <property type="protein sequence ID" value="MER2997179.1"/>
    <property type="molecule type" value="Genomic_DNA"/>
</dbReference>
<evidence type="ECO:0000313" key="1">
    <source>
        <dbReference type="EMBL" id="MER2997179.1"/>
    </source>
</evidence>
<sequence>MQEIKLLIKVINSISDKSNIAVKVGRTKNLENRFLLGVIQDEFNSDADASKILYDSDKTDFRYKMLKHRVKKKLYDKLLITDSSKSRIVNQKEQECLKLLHISKLLLKQTEYDLVASNCNKIRSIASVFEFNDILLNVIELELICIANSGSYKLFNKKTKELIKYTNIVNLEREAINQFYSTKVHIKSNVKTRQEYLKNVPSILSRLKDIWDQTSTYLAFDSLYKTSILYYELIGNFKEIEEITDEAKDLVQQGLVNTHRFDKSFNAHMLIYAQLRIKKYAIGLEYADKFNSYFDPKTLNWFSYMENYFLLALHSKNYELARLLLHRVLNNAIFNSNLKDSKERWQLYKAYLDFMEPSAPVLESFNYQKFITYFTEYNKDKQGFNVAILILQFMYFLKKGDTEALLYRIESLKKYILTHLNDTFSLRSKLFLKLLMLTVTEDYDASSCRTKGAKHYQKLLETPTPGDAYAEIEIVPYEHLWELILDEMSK</sequence>
<organism evidence="1 2">
    <name type="scientific">Pontibacter populi</name>
    <dbReference type="NCBI Taxonomy" id="890055"/>
    <lineage>
        <taxon>Bacteria</taxon>
        <taxon>Pseudomonadati</taxon>
        <taxon>Bacteroidota</taxon>
        <taxon>Cytophagia</taxon>
        <taxon>Cytophagales</taxon>
        <taxon>Hymenobacteraceae</taxon>
        <taxon>Pontibacter</taxon>
    </lineage>
</organism>
<reference evidence="1 2" key="1">
    <citation type="submission" date="2024-06" db="EMBL/GenBank/DDBJ databases">
        <title>Pontibacter populi HYL7-15.</title>
        <authorList>
            <person name="Kim M.K."/>
        </authorList>
    </citation>
    <scope>NUCLEOTIDE SEQUENCE [LARGE SCALE GENOMIC DNA]</scope>
    <source>
        <strain evidence="1 2">HYL7-15</strain>
    </source>
</reference>
<accession>A0ABV1RS18</accession>
<proteinExistence type="predicted"/>
<keyword evidence="2" id="KW-1185">Reference proteome</keyword>
<evidence type="ECO:0000313" key="2">
    <source>
        <dbReference type="Proteomes" id="UP001476807"/>
    </source>
</evidence>
<gene>
    <name evidence="1" type="ORF">ABS362_06450</name>
</gene>